<dbReference type="InterPro" id="IPR036388">
    <property type="entry name" value="WH-like_DNA-bd_sf"/>
</dbReference>
<reference evidence="2 3" key="1">
    <citation type="submission" date="2021-10" db="EMBL/GenBank/DDBJ databases">
        <authorList>
            <person name="Criscuolo A."/>
        </authorList>
    </citation>
    <scope>NUCLEOTIDE SEQUENCE [LARGE SCALE GENOMIC DNA]</scope>
    <source>
        <strain evidence="3">CIP 111899</strain>
    </source>
</reference>
<evidence type="ECO:0000259" key="1">
    <source>
        <dbReference type="Pfam" id="PF03551"/>
    </source>
</evidence>
<evidence type="ECO:0000313" key="2">
    <source>
        <dbReference type="EMBL" id="CAG9610989.1"/>
    </source>
</evidence>
<protein>
    <recommendedName>
        <fullName evidence="1">Transcription regulator PadR N-terminal domain-containing protein</fullName>
    </recommendedName>
</protein>
<comment type="caution">
    <text evidence="2">The sequence shown here is derived from an EMBL/GenBank/DDBJ whole genome shotgun (WGS) entry which is preliminary data.</text>
</comment>
<dbReference type="Proteomes" id="UP000789423">
    <property type="component" value="Unassembled WGS sequence"/>
</dbReference>
<feature type="domain" description="Transcription regulator PadR N-terminal" evidence="1">
    <location>
        <begin position="7"/>
        <end position="79"/>
    </location>
</feature>
<dbReference type="InterPro" id="IPR036390">
    <property type="entry name" value="WH_DNA-bd_sf"/>
</dbReference>
<proteinExistence type="predicted"/>
<dbReference type="EMBL" id="CAKJTI010000001">
    <property type="protein sequence ID" value="CAG9610989.1"/>
    <property type="molecule type" value="Genomic_DNA"/>
</dbReference>
<organism evidence="2 3">
    <name type="scientific">Bacillus rhizoplanae</name>
    <dbReference type="NCBI Taxonomy" id="2880966"/>
    <lineage>
        <taxon>Bacteria</taxon>
        <taxon>Bacillati</taxon>
        <taxon>Bacillota</taxon>
        <taxon>Bacilli</taxon>
        <taxon>Bacillales</taxon>
        <taxon>Bacillaceae</taxon>
        <taxon>Bacillus</taxon>
    </lineage>
</organism>
<sequence length="186" mass="21705">MSMKLVILGLLLEGEKHPYEVQHIMKERQMDCYIKYAKGSLYYAFEQLEKQEAIAVTHIIRDTNRPDKTIYHITEKGKGLFHTLLLEQFQAKNHIYKPIYTGLSFSHFGGNQCIVPILKKKIEETQTFITTMQSIYINNKTSIPRAQLYILENVIDHASVEFRWLKQLYKDALEGKLSEIHTGLDN</sequence>
<accession>A0ABN7ZQ33</accession>
<gene>
    <name evidence="2" type="ORF">BACCIP111899_00161</name>
</gene>
<dbReference type="PANTHER" id="PTHR43252:SF7">
    <property type="entry name" value="TRANSCRIPTIONAL REGULATOR YQJI"/>
    <property type="match status" value="1"/>
</dbReference>
<keyword evidence="3" id="KW-1185">Reference proteome</keyword>
<dbReference type="SUPFAM" id="SSF46785">
    <property type="entry name" value="Winged helix' DNA-binding domain"/>
    <property type="match status" value="1"/>
</dbReference>
<evidence type="ECO:0000313" key="3">
    <source>
        <dbReference type="Proteomes" id="UP000789423"/>
    </source>
</evidence>
<dbReference type="InterPro" id="IPR005149">
    <property type="entry name" value="Tscrpt_reg_PadR_N"/>
</dbReference>
<name>A0ABN7ZQ33_9BACI</name>
<dbReference type="PANTHER" id="PTHR43252">
    <property type="entry name" value="TRANSCRIPTIONAL REGULATOR YQJI"/>
    <property type="match status" value="1"/>
</dbReference>
<dbReference type="Gene3D" id="1.10.10.10">
    <property type="entry name" value="Winged helix-like DNA-binding domain superfamily/Winged helix DNA-binding domain"/>
    <property type="match status" value="1"/>
</dbReference>
<dbReference type="Pfam" id="PF03551">
    <property type="entry name" value="PadR"/>
    <property type="match status" value="1"/>
</dbReference>
<dbReference type="RefSeq" id="WP_230573337.1">
    <property type="nucleotide sequence ID" value="NZ_CAKJTI010000001.1"/>
</dbReference>